<dbReference type="Gene3D" id="3.30.1150.10">
    <property type="match status" value="1"/>
</dbReference>
<evidence type="ECO:0000313" key="1">
    <source>
        <dbReference type="EMBL" id="MBB1087702.1"/>
    </source>
</evidence>
<sequence>MRRILVFMAIVLVSVTVWGRADAGGQQTEATMVVAAKMRISAAGDVESFALDGRDALPEGVARLLERQVPAWKFKPVLQDGVPTPVGALAHIRVRARPREDGRFNLEVVGATFGDEAVAGGLSLIELTDDTRPRYPVLLQGEGVAGIVYLFMEVSREGRVTRVATEQVNLTQYPRHGPSVVYMRDQLARAALKAVERWTFTTPTRGELAGDPYWNARVPVVFRPYADSPSGPGYGQWEAYLPGPRTQPDWIAAGEGGSDALPPDTISLVDPDAPQLLTQLGGR</sequence>
<accession>A0A7W3U2E8</accession>
<dbReference type="Proteomes" id="UP000552587">
    <property type="component" value="Unassembled WGS sequence"/>
</dbReference>
<proteinExistence type="predicted"/>
<dbReference type="RefSeq" id="WP_182668498.1">
    <property type="nucleotide sequence ID" value="NZ_JACHTE010000003.1"/>
</dbReference>
<reference evidence="1 2" key="1">
    <citation type="submission" date="2020-07" db="EMBL/GenBank/DDBJ databases">
        <authorList>
            <person name="Xu S."/>
            <person name="Li A."/>
        </authorList>
    </citation>
    <scope>NUCLEOTIDE SEQUENCE [LARGE SCALE GENOMIC DNA]</scope>
    <source>
        <strain evidence="1 2">SG-8</strain>
    </source>
</reference>
<protein>
    <recommendedName>
        <fullName evidence="3">Protein tonB</fullName>
    </recommendedName>
</protein>
<dbReference type="EMBL" id="JACHTE010000003">
    <property type="protein sequence ID" value="MBB1087702.1"/>
    <property type="molecule type" value="Genomic_DNA"/>
</dbReference>
<gene>
    <name evidence="1" type="ORF">H4F99_04285</name>
</gene>
<name>A0A7W3U2E8_9GAMM</name>
<evidence type="ECO:0008006" key="3">
    <source>
        <dbReference type="Google" id="ProtNLM"/>
    </source>
</evidence>
<comment type="caution">
    <text evidence="1">The sequence shown here is derived from an EMBL/GenBank/DDBJ whole genome shotgun (WGS) entry which is preliminary data.</text>
</comment>
<evidence type="ECO:0000313" key="2">
    <source>
        <dbReference type="Proteomes" id="UP000552587"/>
    </source>
</evidence>
<dbReference type="AlphaFoldDB" id="A0A7W3U2E8"/>
<organism evidence="1 2">
    <name type="scientific">Marilutibacter penaei</name>
    <dbReference type="NCBI Taxonomy" id="2759900"/>
    <lineage>
        <taxon>Bacteria</taxon>
        <taxon>Pseudomonadati</taxon>
        <taxon>Pseudomonadota</taxon>
        <taxon>Gammaproteobacteria</taxon>
        <taxon>Lysobacterales</taxon>
        <taxon>Lysobacteraceae</taxon>
        <taxon>Marilutibacter</taxon>
    </lineage>
</organism>
<dbReference type="SUPFAM" id="SSF74653">
    <property type="entry name" value="TolA/TonB C-terminal domain"/>
    <property type="match status" value="1"/>
</dbReference>
<keyword evidence="2" id="KW-1185">Reference proteome</keyword>